<dbReference type="PANTHER" id="PTHR47396">
    <property type="entry name" value="TYPE I RESTRICTION ENZYME ECOKI R PROTEIN"/>
    <property type="match status" value="1"/>
</dbReference>
<comment type="caution">
    <text evidence="2">The sequence shown here is derived from an EMBL/GenBank/DDBJ whole genome shotgun (WGS) entry which is preliminary data.</text>
</comment>
<dbReference type="InterPro" id="IPR027417">
    <property type="entry name" value="P-loop_NTPase"/>
</dbReference>
<dbReference type="InterPro" id="IPR006935">
    <property type="entry name" value="Helicase/UvrB_N"/>
</dbReference>
<name>A0ABS4NAS9_9THEO</name>
<keyword evidence="3" id="KW-1185">Reference proteome</keyword>
<protein>
    <submittedName>
        <fullName evidence="2">Type III restriction enzyme</fullName>
        <ecNumber evidence="2">3.1.21.5</ecNumber>
    </submittedName>
</protein>
<organism evidence="2 3">
    <name type="scientific">Thermoanaerobacterium butyriciformans</name>
    <dbReference type="NCBI Taxonomy" id="1702242"/>
    <lineage>
        <taxon>Bacteria</taxon>
        <taxon>Bacillati</taxon>
        <taxon>Bacillota</taxon>
        <taxon>Clostridia</taxon>
        <taxon>Thermoanaerobacterales</taxon>
        <taxon>Thermoanaerobacteraceae</taxon>
        <taxon>Thermoanaerobacterium</taxon>
    </lineage>
</organism>
<gene>
    <name evidence="2" type="ORF">J2Z80_000228</name>
</gene>
<evidence type="ECO:0000259" key="1">
    <source>
        <dbReference type="Pfam" id="PF04851"/>
    </source>
</evidence>
<reference evidence="2" key="1">
    <citation type="submission" date="2021-03" db="EMBL/GenBank/DDBJ databases">
        <title>Genomic Encyclopedia of Type Strains, Phase IV (KMG-IV): sequencing the most valuable type-strain genomes for metagenomic binning, comparative biology and taxonomic classification.</title>
        <authorList>
            <person name="Goeker M."/>
        </authorList>
    </citation>
    <scope>NUCLEOTIDE SEQUENCE</scope>
    <source>
        <strain evidence="2">DSM 101588</strain>
    </source>
</reference>
<dbReference type="EMBL" id="JAGGLT010000002">
    <property type="protein sequence ID" value="MBP2070730.1"/>
    <property type="molecule type" value="Genomic_DNA"/>
</dbReference>
<dbReference type="SUPFAM" id="SSF52540">
    <property type="entry name" value="P-loop containing nucleoside triphosphate hydrolases"/>
    <property type="match status" value="2"/>
</dbReference>
<dbReference type="Proteomes" id="UP001166402">
    <property type="component" value="Unassembled WGS sequence"/>
</dbReference>
<dbReference type="PANTHER" id="PTHR47396:SF1">
    <property type="entry name" value="ATP-DEPENDENT HELICASE IRC3-RELATED"/>
    <property type="match status" value="1"/>
</dbReference>
<sequence length="864" mass="101477">MEEVKIYKTKDLVLRVNSFYDPSKLNLDEWEGFLDVLCGDREYQKEAIKNAIIYLAGGRYTKIEDLIEENYNKNPELKNRYVTIEEYKKHIQLSNKLSANIDLATGTGKSYVIYGIAQIMLGLGLVDKVLVLAPSLTIKTGLTEKFKSLSGNSKLKKTIPKNAKYKNSGIVNANVTVKNGDICIENIHAVYERTGSSIEDSFKGIGERVLVLNDEAHHIYNKVSGRDEEAKSIKKWKEFLLDPDYNFKYILGFTGTAYIENEYFNDVIYRYSLREAIEDKIVKNIEYVQEDDSLNRNNENEKFQKIYQNHQENKDKYPIIKPLTILVTKDISSAKNLREDLINFLIEKEQLSREEIEKKVLIATSANEHKANIPKLKTVDNKNDSIEWIVSVSMLTEGWDVKNVFQIVPWEDRAFNSKLLIAQVLGRGLRIPIEYQSPQPRVVVFNHDAWSKNIKGLVYEILEIETKIYSEAILGGERSKYHFEVYNLDYSKEEVEIEHKRDKEIYNYSRIEEEGIKLESQVEIVNKETVYESVSENITRKRNYAIEYNTWSVEEVLDKIYEEFQTREWEGRVLQLGENQYTKNNLPPRDRIKEIIIKSMRKVGIKGDKLVEKNVNKIFQSFSTLLRKKGKTVTTEFKIKEPIQISTKDIQRESISIGSLKRDYSIFYTNNWKNEIKNIEQKELFSQLLEDETLPKYALKEQNEFLFKTPVNLVFTNKEPERKFVEQLCKKEVAEKILGWIKSRDRSFYSIEYTWRKGGHQKPNSTFNPDFFIKIEKNDYKYFIVVEIKSDGDDSEENKAKYKYAKEHFERLNSLLQEKGIKQKYIFHFLSPKSYPEFFEYLKDSRLIEEKFKSEIENLLENEG</sequence>
<evidence type="ECO:0000313" key="3">
    <source>
        <dbReference type="Proteomes" id="UP001166402"/>
    </source>
</evidence>
<dbReference type="Gene3D" id="3.40.50.300">
    <property type="entry name" value="P-loop containing nucleotide triphosphate hydrolases"/>
    <property type="match status" value="2"/>
</dbReference>
<dbReference type="InterPro" id="IPR050742">
    <property type="entry name" value="Helicase_Restrict-Modif_Enz"/>
</dbReference>
<evidence type="ECO:0000313" key="2">
    <source>
        <dbReference type="EMBL" id="MBP2070730.1"/>
    </source>
</evidence>
<proteinExistence type="predicted"/>
<dbReference type="EC" id="3.1.21.5" evidence="2"/>
<keyword evidence="2" id="KW-0378">Hydrolase</keyword>
<feature type="domain" description="Helicase/UvrB N-terminal" evidence="1">
    <location>
        <begin position="41"/>
        <end position="257"/>
    </location>
</feature>
<accession>A0ABS4NAS9</accession>
<dbReference type="RefSeq" id="WP_209452711.1">
    <property type="nucleotide sequence ID" value="NZ_JAGGLT010000002.1"/>
</dbReference>
<dbReference type="GO" id="GO:0015668">
    <property type="term" value="F:type III site-specific deoxyribonuclease activity"/>
    <property type="evidence" value="ECO:0007669"/>
    <property type="project" value="UniProtKB-EC"/>
</dbReference>
<dbReference type="Pfam" id="PF04851">
    <property type="entry name" value="ResIII"/>
    <property type="match status" value="1"/>
</dbReference>